<comment type="caution">
    <text evidence="2">The sequence shown here is derived from an EMBL/GenBank/DDBJ whole genome shotgun (WGS) entry which is preliminary data.</text>
</comment>
<protein>
    <submittedName>
        <fullName evidence="2">Uncharacterized protein</fullName>
    </submittedName>
</protein>
<sequence length="67" mass="6935">MLCPPEKYSLSASDLTSTITASSSPFCSSPFIVFSKASKHDGTPIALPALGLTHDTSSATPRDTPPP</sequence>
<dbReference type="EMBL" id="MAVT02000347">
    <property type="protein sequence ID" value="POS76647.1"/>
    <property type="molecule type" value="Genomic_DNA"/>
</dbReference>
<evidence type="ECO:0000313" key="3">
    <source>
        <dbReference type="Proteomes" id="UP000094444"/>
    </source>
</evidence>
<organism evidence="2 3">
    <name type="scientific">Diaporthe helianthi</name>
    <dbReference type="NCBI Taxonomy" id="158607"/>
    <lineage>
        <taxon>Eukaryota</taxon>
        <taxon>Fungi</taxon>
        <taxon>Dikarya</taxon>
        <taxon>Ascomycota</taxon>
        <taxon>Pezizomycotina</taxon>
        <taxon>Sordariomycetes</taxon>
        <taxon>Sordariomycetidae</taxon>
        <taxon>Diaporthales</taxon>
        <taxon>Diaporthaceae</taxon>
        <taxon>Diaporthe</taxon>
    </lineage>
</organism>
<evidence type="ECO:0000256" key="1">
    <source>
        <dbReference type="SAM" id="MobiDB-lite"/>
    </source>
</evidence>
<dbReference type="AlphaFoldDB" id="A0A2P5I2F9"/>
<proteinExistence type="predicted"/>
<name>A0A2P5I2F9_DIAHE</name>
<evidence type="ECO:0000313" key="2">
    <source>
        <dbReference type="EMBL" id="POS76647.1"/>
    </source>
</evidence>
<feature type="region of interest" description="Disordered" evidence="1">
    <location>
        <begin position="48"/>
        <end position="67"/>
    </location>
</feature>
<accession>A0A2P5I2F9</accession>
<dbReference type="InParanoid" id="A0A2P5I2F9"/>
<reference evidence="2" key="1">
    <citation type="submission" date="2017-09" db="EMBL/GenBank/DDBJ databases">
        <title>Polyketide synthases of a Diaporthe helianthi virulent isolate.</title>
        <authorList>
            <person name="Baroncelli R."/>
        </authorList>
    </citation>
    <scope>NUCLEOTIDE SEQUENCE [LARGE SCALE GENOMIC DNA]</scope>
    <source>
        <strain evidence="2">7/96</strain>
    </source>
</reference>
<keyword evidence="3" id="KW-1185">Reference proteome</keyword>
<dbReference type="Proteomes" id="UP000094444">
    <property type="component" value="Unassembled WGS sequence"/>
</dbReference>
<gene>
    <name evidence="2" type="ORF">DHEL01_v204959</name>
</gene>